<accession>A0ABC9BP52</accession>
<dbReference type="Pfam" id="PF24758">
    <property type="entry name" value="LRR_At5g56370"/>
    <property type="match status" value="1"/>
</dbReference>
<dbReference type="Proteomes" id="UP001497457">
    <property type="component" value="Chromosome 27b"/>
</dbReference>
<evidence type="ECO:0000313" key="3">
    <source>
        <dbReference type="Proteomes" id="UP001497457"/>
    </source>
</evidence>
<dbReference type="InterPro" id="IPR055312">
    <property type="entry name" value="FBL15-like"/>
</dbReference>
<sequence length="495" mass="55619">MGEDQRRSCSGEDRISCLPDEMLQEILVRLCCSRAAARTGLLSRRWSHVWPHLPELVLDDDDPDTPPQASFMDAVDAAIGACLAPTLECLLISLFPVGNQPPVPAGRAARWLRFASQCVVGTLSLYAPSPKDDGEEATLELPACKGAKKITLFLAKSWRLQLPPAGLFMALTSLSIRIGHMEGSELTALVCTWCPRLNSLSLFTTLVATFDFTIRSDSLLLVWLHRLRNTRRIEIVAPRLEELFLSYVTEARISAPKLAKLAWHCEDYDPHRHQFVDVGRRLKLLETGTRKSIVSSFMKQFDEVDELKLEFCMEIPSYESFLNGTNKLPKCKTLSVTLFCSDDHGLAPTLLHLLKSCNSTRTLSIVFMSSYDLMQFFCPLSCYYCRSIEENSGTDDISLNSLEEVKITSYASPHGELEFVEHLSRCHTPVLKRLVIKNMIKAAPLSNKETCEKILNMCRPSIKVEFYASSTKGLVRIGLRSRTIPDFFLRKTGSD</sequence>
<protein>
    <recommendedName>
        <fullName evidence="1">F-box/LRR-repeat protein 15/At3g58940/PEG3-like LRR domain-containing protein</fullName>
    </recommendedName>
</protein>
<gene>
    <name evidence="2" type="ORF">URODEC1_LOCUS67326</name>
</gene>
<dbReference type="SUPFAM" id="SSF81383">
    <property type="entry name" value="F-box domain"/>
    <property type="match status" value="1"/>
</dbReference>
<dbReference type="PANTHER" id="PTHR34709">
    <property type="entry name" value="OS10G0396666 PROTEIN"/>
    <property type="match status" value="1"/>
</dbReference>
<organism evidence="2 3">
    <name type="scientific">Urochloa decumbens</name>
    <dbReference type="NCBI Taxonomy" id="240449"/>
    <lineage>
        <taxon>Eukaryota</taxon>
        <taxon>Viridiplantae</taxon>
        <taxon>Streptophyta</taxon>
        <taxon>Embryophyta</taxon>
        <taxon>Tracheophyta</taxon>
        <taxon>Spermatophyta</taxon>
        <taxon>Magnoliopsida</taxon>
        <taxon>Liliopsida</taxon>
        <taxon>Poales</taxon>
        <taxon>Poaceae</taxon>
        <taxon>PACMAD clade</taxon>
        <taxon>Panicoideae</taxon>
        <taxon>Panicodae</taxon>
        <taxon>Paniceae</taxon>
        <taxon>Melinidinae</taxon>
        <taxon>Urochloa</taxon>
    </lineage>
</organism>
<name>A0ABC9BP52_9POAL</name>
<evidence type="ECO:0000313" key="2">
    <source>
        <dbReference type="EMBL" id="CAL5005201.1"/>
    </source>
</evidence>
<keyword evidence="3" id="KW-1185">Reference proteome</keyword>
<reference evidence="2" key="1">
    <citation type="submission" date="2024-10" db="EMBL/GenBank/DDBJ databases">
        <authorList>
            <person name="Ryan C."/>
        </authorList>
    </citation>
    <scope>NUCLEOTIDE SEQUENCE [LARGE SCALE GENOMIC DNA]</scope>
</reference>
<dbReference type="AlphaFoldDB" id="A0ABC9BP52"/>
<dbReference type="InterPro" id="IPR036047">
    <property type="entry name" value="F-box-like_dom_sf"/>
</dbReference>
<dbReference type="PANTHER" id="PTHR34709:SF68">
    <property type="entry name" value="OS07G0550432 PROTEIN"/>
    <property type="match status" value="1"/>
</dbReference>
<evidence type="ECO:0000259" key="1">
    <source>
        <dbReference type="Pfam" id="PF24758"/>
    </source>
</evidence>
<dbReference type="EMBL" id="OZ075137">
    <property type="protein sequence ID" value="CAL5005201.1"/>
    <property type="molecule type" value="Genomic_DNA"/>
</dbReference>
<dbReference type="InterPro" id="IPR055411">
    <property type="entry name" value="LRR_FXL15/At3g58940/PEG3-like"/>
</dbReference>
<proteinExistence type="predicted"/>
<feature type="domain" description="F-box/LRR-repeat protein 15/At3g58940/PEG3-like LRR" evidence="1">
    <location>
        <begin position="109"/>
        <end position="263"/>
    </location>
</feature>